<evidence type="ECO:0000313" key="6">
    <source>
        <dbReference type="EMBL" id="KFO32571.1"/>
    </source>
</evidence>
<dbReference type="InterPro" id="IPR007110">
    <property type="entry name" value="Ig-like_dom"/>
</dbReference>
<dbReference type="InterPro" id="IPR050150">
    <property type="entry name" value="IgV_Light_Chain"/>
</dbReference>
<dbReference type="SMART" id="SM00409">
    <property type="entry name" value="IG"/>
    <property type="match status" value="2"/>
</dbReference>
<reference evidence="6 7" key="1">
    <citation type="submission" date="2013-11" db="EMBL/GenBank/DDBJ databases">
        <title>The Damaraland mole rat (Fukomys damarensis) genome and evolution of African mole rats.</title>
        <authorList>
            <person name="Gladyshev V.N."/>
            <person name="Fang X."/>
        </authorList>
    </citation>
    <scope>NUCLEOTIDE SEQUENCE [LARGE SCALE GENOMIC DNA]</scope>
    <source>
        <tissue evidence="6">Liver</tissue>
    </source>
</reference>
<evidence type="ECO:0000256" key="2">
    <source>
        <dbReference type="ARBA" id="ARBA00023130"/>
    </source>
</evidence>
<dbReference type="GO" id="GO:0005886">
    <property type="term" value="C:plasma membrane"/>
    <property type="evidence" value="ECO:0007669"/>
    <property type="project" value="UniProtKB-ARBA"/>
</dbReference>
<dbReference type="SUPFAM" id="SSF48726">
    <property type="entry name" value="Immunoglobulin"/>
    <property type="match status" value="2"/>
</dbReference>
<name>A0A091EBC6_FUKDA</name>
<dbReference type="AlphaFoldDB" id="A0A091EBC6"/>
<dbReference type="InterPro" id="IPR013106">
    <property type="entry name" value="Ig_V-set"/>
</dbReference>
<keyword evidence="1" id="KW-0391">Immunity</keyword>
<dbReference type="Pfam" id="PF07686">
    <property type="entry name" value="V-set"/>
    <property type="match status" value="1"/>
</dbReference>
<accession>A0A091EBC6</accession>
<dbReference type="GO" id="GO:0019814">
    <property type="term" value="C:immunoglobulin complex"/>
    <property type="evidence" value="ECO:0007669"/>
    <property type="project" value="UniProtKB-KW"/>
</dbReference>
<organism evidence="6 7">
    <name type="scientific">Fukomys damarensis</name>
    <name type="common">Damaraland mole rat</name>
    <name type="synonym">Cryptomys damarensis</name>
    <dbReference type="NCBI Taxonomy" id="885580"/>
    <lineage>
        <taxon>Eukaryota</taxon>
        <taxon>Metazoa</taxon>
        <taxon>Chordata</taxon>
        <taxon>Craniata</taxon>
        <taxon>Vertebrata</taxon>
        <taxon>Euteleostomi</taxon>
        <taxon>Mammalia</taxon>
        <taxon>Eutheria</taxon>
        <taxon>Euarchontoglires</taxon>
        <taxon>Glires</taxon>
        <taxon>Rodentia</taxon>
        <taxon>Hystricomorpha</taxon>
        <taxon>Bathyergidae</taxon>
        <taxon>Fukomys</taxon>
    </lineage>
</organism>
<evidence type="ECO:0000256" key="1">
    <source>
        <dbReference type="ARBA" id="ARBA00022859"/>
    </source>
</evidence>
<sequence>MLWIPGSTGDVVMTQTPHTLSITPGESASISCRASKSLVHSNGNTYLHWMVHKPGQAPRGLIYLVSNRYSDIPDRFSGSGAGTDFTLRISRVEPEDAGIYCCWQGSTGDVVMTQTPHTLSITPGESASISYRASQSLVHSDGNTYLNWMVHKPGQAPRGLIYKISNRNSGIPDRFSGSGAGTDFTLRISKLEPEDAGIYYCWQGTHFPPTVIQPRTQTSLPGEAQLPSVLCLGSSTAESLSPCERKRLKNSEVQSAAMASAQA</sequence>
<dbReference type="InterPro" id="IPR013783">
    <property type="entry name" value="Ig-like_fold"/>
</dbReference>
<evidence type="ECO:0000256" key="3">
    <source>
        <dbReference type="ARBA" id="ARBA00023157"/>
    </source>
</evidence>
<keyword evidence="3" id="KW-1015">Disulfide bond</keyword>
<dbReference type="FunFam" id="2.60.40.10:FF:002747">
    <property type="entry name" value="Ig kappa chain V region GOM"/>
    <property type="match status" value="1"/>
</dbReference>
<keyword evidence="2" id="KW-1064">Adaptive immunity</keyword>
<feature type="domain" description="Ig-like" evidence="5">
    <location>
        <begin position="5"/>
        <end position="102"/>
    </location>
</feature>
<evidence type="ECO:0000256" key="4">
    <source>
        <dbReference type="ARBA" id="ARBA00043265"/>
    </source>
</evidence>
<dbReference type="GO" id="GO:0002250">
    <property type="term" value="P:adaptive immune response"/>
    <property type="evidence" value="ECO:0007669"/>
    <property type="project" value="UniProtKB-KW"/>
</dbReference>
<evidence type="ECO:0000313" key="7">
    <source>
        <dbReference type="Proteomes" id="UP000028990"/>
    </source>
</evidence>
<dbReference type="InterPro" id="IPR036179">
    <property type="entry name" value="Ig-like_dom_sf"/>
</dbReference>
<gene>
    <name evidence="6" type="ORF">H920_06020</name>
</gene>
<dbReference type="GO" id="GO:0005576">
    <property type="term" value="C:extracellular region"/>
    <property type="evidence" value="ECO:0007669"/>
    <property type="project" value="UniProtKB-ARBA"/>
</dbReference>
<protein>
    <submittedName>
        <fullName evidence="6">Ig kappa chain V-II region RPMI 6410</fullName>
    </submittedName>
</protein>
<keyword evidence="4" id="KW-1280">Immunoglobulin</keyword>
<dbReference type="Gene3D" id="2.60.40.10">
    <property type="entry name" value="Immunoglobulins"/>
    <property type="match status" value="2"/>
</dbReference>
<proteinExistence type="predicted"/>
<dbReference type="PROSITE" id="PS50835">
    <property type="entry name" value="IG_LIKE"/>
    <property type="match status" value="1"/>
</dbReference>
<dbReference type="InterPro" id="IPR003599">
    <property type="entry name" value="Ig_sub"/>
</dbReference>
<dbReference type="SMART" id="SM00406">
    <property type="entry name" value="IGv"/>
    <property type="match status" value="2"/>
</dbReference>
<dbReference type="Proteomes" id="UP000028990">
    <property type="component" value="Unassembled WGS sequence"/>
</dbReference>
<dbReference type="EMBL" id="KN122154">
    <property type="protein sequence ID" value="KFO32571.1"/>
    <property type="molecule type" value="Genomic_DNA"/>
</dbReference>
<dbReference type="PANTHER" id="PTHR23267">
    <property type="entry name" value="IMMUNOGLOBULIN LIGHT CHAIN"/>
    <property type="match status" value="1"/>
</dbReference>
<keyword evidence="7" id="KW-1185">Reference proteome</keyword>
<evidence type="ECO:0000259" key="5">
    <source>
        <dbReference type="PROSITE" id="PS50835"/>
    </source>
</evidence>
<dbReference type="FunFam" id="2.60.40.10:FF:000365">
    <property type="entry name" value="If kappa light chain"/>
    <property type="match status" value="1"/>
</dbReference>